<comment type="similarity">
    <text evidence="10">Belongs to the peptidase M48 family.</text>
</comment>
<dbReference type="InterPro" id="IPR026870">
    <property type="entry name" value="Zinc_ribbon_dom"/>
</dbReference>
<dbReference type="InterPro" id="IPR001915">
    <property type="entry name" value="Peptidase_M48"/>
</dbReference>
<evidence type="ECO:0000313" key="14">
    <source>
        <dbReference type="EMBL" id="MCU6761668.1"/>
    </source>
</evidence>
<dbReference type="EC" id="3.4.24.-" evidence="14"/>
<reference evidence="14 15" key="1">
    <citation type="journal article" date="2021" name="ISME Commun">
        <title>Automated analysis of genomic sequences facilitates high-throughput and comprehensive description of bacteria.</title>
        <authorList>
            <person name="Hitch T.C.A."/>
        </authorList>
    </citation>
    <scope>NUCLEOTIDE SEQUENCE [LARGE SCALE GENOMIC DNA]</scope>
    <source>
        <strain evidence="14 15">Sanger_109</strain>
    </source>
</reference>
<evidence type="ECO:0000256" key="1">
    <source>
        <dbReference type="ARBA" id="ARBA00022475"/>
    </source>
</evidence>
<evidence type="ECO:0000256" key="5">
    <source>
        <dbReference type="ARBA" id="ARBA00022801"/>
    </source>
</evidence>
<keyword evidence="3 11" id="KW-0812">Transmembrane</keyword>
<dbReference type="EMBL" id="JAOQJQ010000002">
    <property type="protein sequence ID" value="MCU6761668.1"/>
    <property type="molecule type" value="Genomic_DNA"/>
</dbReference>
<dbReference type="GO" id="GO:0008237">
    <property type="term" value="F:metallopeptidase activity"/>
    <property type="evidence" value="ECO:0007669"/>
    <property type="project" value="UniProtKB-KW"/>
</dbReference>
<organism evidence="14 15">
    <name type="scientific">Brotonthovivens ammoniilytica</name>
    <dbReference type="NCBI Taxonomy" id="2981725"/>
    <lineage>
        <taxon>Bacteria</taxon>
        <taxon>Bacillati</taxon>
        <taxon>Bacillota</taxon>
        <taxon>Clostridia</taxon>
        <taxon>Lachnospirales</taxon>
        <taxon>Lachnospiraceae</taxon>
        <taxon>Brotonthovivens</taxon>
    </lineage>
</organism>
<feature type="transmembrane region" description="Helical" evidence="11">
    <location>
        <begin position="147"/>
        <end position="166"/>
    </location>
</feature>
<keyword evidence="9 11" id="KW-0472">Membrane</keyword>
<accession>A0ABT2THK3</accession>
<keyword evidence="1" id="KW-1003">Cell membrane</keyword>
<evidence type="ECO:0000256" key="11">
    <source>
        <dbReference type="SAM" id="Phobius"/>
    </source>
</evidence>
<feature type="transmembrane region" description="Helical" evidence="11">
    <location>
        <begin position="116"/>
        <end position="141"/>
    </location>
</feature>
<dbReference type="InterPro" id="IPR050083">
    <property type="entry name" value="HtpX_protease"/>
</dbReference>
<evidence type="ECO:0000256" key="7">
    <source>
        <dbReference type="ARBA" id="ARBA00022989"/>
    </source>
</evidence>
<keyword evidence="8 10" id="KW-0482">Metalloprotease</keyword>
<evidence type="ECO:0000256" key="3">
    <source>
        <dbReference type="ARBA" id="ARBA00022692"/>
    </source>
</evidence>
<sequence length="394" mass="44372">MYCPECGTRLNEKARYCWNCGAELSIMQTVKETQKSEQETKVTEIKTDNNMKPAEMKIENEKKTIEMETESKKSKDLKSNFEYNYRNLPTEKPDGIRSIYLFDFFIRMASKENIPVLIYLAINAVIIGTVFTLLLALPFGWGMVSGLIIYAASISVALSPIGEWMLRKQTGCKEINRKEDIDKLKPLFCEVYYKAKKENPSISSDVRLFLNEDECPNAFATGRKTICITRGMMSRPDDEIKAALGHEFGHLAHKDTDRILVVAIGNTIISIIFMIIQISIIIASIVTAIFSIFSKHGFLISIMNALVTFLSLIVLKGFMKLWTALGVALCMKTSRSNEYQADKFSFSLGYGSQLCRLLDSFGDEKPQGLFASLASSHPESSLRIKKLVELGAEY</sequence>
<evidence type="ECO:0000256" key="2">
    <source>
        <dbReference type="ARBA" id="ARBA00022670"/>
    </source>
</evidence>
<dbReference type="Proteomes" id="UP001652442">
    <property type="component" value="Unassembled WGS sequence"/>
</dbReference>
<proteinExistence type="inferred from homology"/>
<keyword evidence="6 10" id="KW-0862">Zinc</keyword>
<feature type="transmembrane region" description="Helical" evidence="11">
    <location>
        <begin position="298"/>
        <end position="315"/>
    </location>
</feature>
<name>A0ABT2THK3_9FIRM</name>
<dbReference type="RefSeq" id="WP_158424457.1">
    <property type="nucleotide sequence ID" value="NZ_JAOQJQ010000002.1"/>
</dbReference>
<comment type="caution">
    <text evidence="14">The sequence shown here is derived from an EMBL/GenBank/DDBJ whole genome shotgun (WGS) entry which is preliminary data.</text>
</comment>
<feature type="transmembrane region" description="Helical" evidence="11">
    <location>
        <begin position="259"/>
        <end position="292"/>
    </location>
</feature>
<feature type="domain" description="Zinc-ribbon" evidence="13">
    <location>
        <begin position="2"/>
        <end position="24"/>
    </location>
</feature>
<evidence type="ECO:0000259" key="12">
    <source>
        <dbReference type="Pfam" id="PF01435"/>
    </source>
</evidence>
<evidence type="ECO:0000256" key="8">
    <source>
        <dbReference type="ARBA" id="ARBA00023049"/>
    </source>
</evidence>
<dbReference type="PANTHER" id="PTHR43221:SF2">
    <property type="entry name" value="PROTEASE HTPX HOMOLOG"/>
    <property type="match status" value="1"/>
</dbReference>
<evidence type="ECO:0000313" key="15">
    <source>
        <dbReference type="Proteomes" id="UP001652442"/>
    </source>
</evidence>
<evidence type="ECO:0000256" key="6">
    <source>
        <dbReference type="ARBA" id="ARBA00022833"/>
    </source>
</evidence>
<gene>
    <name evidence="14" type="ORF">OCV88_04850</name>
</gene>
<keyword evidence="15" id="KW-1185">Reference proteome</keyword>
<dbReference type="PANTHER" id="PTHR43221">
    <property type="entry name" value="PROTEASE HTPX"/>
    <property type="match status" value="1"/>
</dbReference>
<evidence type="ECO:0000256" key="10">
    <source>
        <dbReference type="RuleBase" id="RU003983"/>
    </source>
</evidence>
<keyword evidence="7 11" id="KW-1133">Transmembrane helix</keyword>
<feature type="domain" description="Peptidase M48" evidence="12">
    <location>
        <begin position="210"/>
        <end position="389"/>
    </location>
</feature>
<protein>
    <submittedName>
        <fullName evidence="14">M48 family metalloprotease</fullName>
        <ecNumber evidence="14">3.4.24.-</ecNumber>
    </submittedName>
</protein>
<keyword evidence="2 10" id="KW-0645">Protease</keyword>
<comment type="cofactor">
    <cofactor evidence="10">
        <name>Zn(2+)</name>
        <dbReference type="ChEBI" id="CHEBI:29105"/>
    </cofactor>
    <text evidence="10">Binds 1 zinc ion per subunit.</text>
</comment>
<keyword evidence="5 10" id="KW-0378">Hydrolase</keyword>
<evidence type="ECO:0000256" key="9">
    <source>
        <dbReference type="ARBA" id="ARBA00023136"/>
    </source>
</evidence>
<dbReference type="Pfam" id="PF13240">
    <property type="entry name" value="Zn_Ribbon_1"/>
    <property type="match status" value="1"/>
</dbReference>
<keyword evidence="4" id="KW-0479">Metal-binding</keyword>
<evidence type="ECO:0000259" key="13">
    <source>
        <dbReference type="Pfam" id="PF13240"/>
    </source>
</evidence>
<dbReference type="Gene3D" id="3.30.2010.10">
    <property type="entry name" value="Metalloproteases ('zincins'), catalytic domain"/>
    <property type="match status" value="1"/>
</dbReference>
<dbReference type="Pfam" id="PF01435">
    <property type="entry name" value="Peptidase_M48"/>
    <property type="match status" value="1"/>
</dbReference>
<evidence type="ECO:0000256" key="4">
    <source>
        <dbReference type="ARBA" id="ARBA00022723"/>
    </source>
</evidence>